<dbReference type="GO" id="GO:0007030">
    <property type="term" value="P:Golgi organization"/>
    <property type="evidence" value="ECO:0007669"/>
    <property type="project" value="InterPro"/>
</dbReference>
<sequence length="238" mass="26547">MKQWNIGVYFSLRFQEIAGALDSALAVPILVPVQSSHSDENSQDLTLKQSVTLLESLRSCWSEDVLLISCADKFLRLSLQLLSRYSNWLSSGLADWKKGSVSSNPGCEWAISALPDDFIIHDINWLAKRICGDYLEGILQLLSTCSTEVLDLVKKSILHGGKSLSDLLPSVINTIIEALVDKSVEDLRQLKGITATYRMTNKPLPVRHSPYVAGILRPLKIAGCSRWRTSNNIFDRRC</sequence>
<gene>
    <name evidence="2" type="ORF">SLEP1_g23522</name>
</gene>
<dbReference type="PANTHER" id="PTHR12961:SF0">
    <property type="entry name" value="CONSERVED OLIGOMERIC GOLGI COMPLEX SUBUNIT 2"/>
    <property type="match status" value="1"/>
</dbReference>
<evidence type="ECO:0000259" key="1">
    <source>
        <dbReference type="Pfam" id="PF12022"/>
    </source>
</evidence>
<dbReference type="InterPro" id="IPR024603">
    <property type="entry name" value="COG_complex_COG2_C"/>
</dbReference>
<dbReference type="Pfam" id="PF12022">
    <property type="entry name" value="COG2_C"/>
    <property type="match status" value="1"/>
</dbReference>
<name>A0AAV5JM57_9ROSI</name>
<comment type="caution">
    <text evidence="2">The sequence shown here is derived from an EMBL/GenBank/DDBJ whole genome shotgun (WGS) entry which is preliminary data.</text>
</comment>
<keyword evidence="3" id="KW-1185">Reference proteome</keyword>
<dbReference type="GO" id="GO:0016020">
    <property type="term" value="C:membrane"/>
    <property type="evidence" value="ECO:0007669"/>
    <property type="project" value="InterPro"/>
</dbReference>
<proteinExistence type="predicted"/>
<evidence type="ECO:0000313" key="2">
    <source>
        <dbReference type="EMBL" id="GKV12367.1"/>
    </source>
</evidence>
<feature type="domain" description="COG complex component COG2 C-terminal" evidence="1">
    <location>
        <begin position="2"/>
        <end position="220"/>
    </location>
</feature>
<accession>A0AAV5JM57</accession>
<dbReference type="GO" id="GO:0015031">
    <property type="term" value="P:protein transport"/>
    <property type="evidence" value="ECO:0007669"/>
    <property type="project" value="InterPro"/>
</dbReference>
<dbReference type="AlphaFoldDB" id="A0AAV5JM57"/>
<dbReference type="EMBL" id="BPVZ01000036">
    <property type="protein sequence ID" value="GKV12367.1"/>
    <property type="molecule type" value="Genomic_DNA"/>
</dbReference>
<dbReference type="Proteomes" id="UP001054252">
    <property type="component" value="Unassembled WGS sequence"/>
</dbReference>
<dbReference type="GO" id="GO:0006891">
    <property type="term" value="P:intra-Golgi vesicle-mediated transport"/>
    <property type="evidence" value="ECO:0007669"/>
    <property type="project" value="TreeGrafter"/>
</dbReference>
<reference evidence="2 3" key="1">
    <citation type="journal article" date="2021" name="Commun. Biol.">
        <title>The genome of Shorea leprosula (Dipterocarpaceae) highlights the ecological relevance of drought in aseasonal tropical rainforests.</title>
        <authorList>
            <person name="Ng K.K.S."/>
            <person name="Kobayashi M.J."/>
            <person name="Fawcett J.A."/>
            <person name="Hatakeyama M."/>
            <person name="Paape T."/>
            <person name="Ng C.H."/>
            <person name="Ang C.C."/>
            <person name="Tnah L.H."/>
            <person name="Lee C.T."/>
            <person name="Nishiyama T."/>
            <person name="Sese J."/>
            <person name="O'Brien M.J."/>
            <person name="Copetti D."/>
            <person name="Mohd Noor M.I."/>
            <person name="Ong R.C."/>
            <person name="Putra M."/>
            <person name="Sireger I.Z."/>
            <person name="Indrioko S."/>
            <person name="Kosugi Y."/>
            <person name="Izuno A."/>
            <person name="Isagi Y."/>
            <person name="Lee S.L."/>
            <person name="Shimizu K.K."/>
        </authorList>
    </citation>
    <scope>NUCLEOTIDE SEQUENCE [LARGE SCALE GENOMIC DNA]</scope>
    <source>
        <strain evidence="2">214</strain>
    </source>
</reference>
<dbReference type="InterPro" id="IPR009316">
    <property type="entry name" value="COG2"/>
</dbReference>
<protein>
    <recommendedName>
        <fullName evidence="1">COG complex component COG2 C-terminal domain-containing protein</fullName>
    </recommendedName>
</protein>
<dbReference type="PANTHER" id="PTHR12961">
    <property type="entry name" value="CONSERVED OLIGOMERIC GOLGI COMPLEX COMPONENT 2"/>
    <property type="match status" value="1"/>
</dbReference>
<dbReference type="GO" id="GO:0017119">
    <property type="term" value="C:Golgi transport complex"/>
    <property type="evidence" value="ECO:0007669"/>
    <property type="project" value="TreeGrafter"/>
</dbReference>
<organism evidence="2 3">
    <name type="scientific">Rubroshorea leprosula</name>
    <dbReference type="NCBI Taxonomy" id="152421"/>
    <lineage>
        <taxon>Eukaryota</taxon>
        <taxon>Viridiplantae</taxon>
        <taxon>Streptophyta</taxon>
        <taxon>Embryophyta</taxon>
        <taxon>Tracheophyta</taxon>
        <taxon>Spermatophyta</taxon>
        <taxon>Magnoliopsida</taxon>
        <taxon>eudicotyledons</taxon>
        <taxon>Gunneridae</taxon>
        <taxon>Pentapetalae</taxon>
        <taxon>rosids</taxon>
        <taxon>malvids</taxon>
        <taxon>Malvales</taxon>
        <taxon>Dipterocarpaceae</taxon>
        <taxon>Rubroshorea</taxon>
    </lineage>
</organism>
<evidence type="ECO:0000313" key="3">
    <source>
        <dbReference type="Proteomes" id="UP001054252"/>
    </source>
</evidence>